<feature type="region of interest" description="Disordered" evidence="1">
    <location>
        <begin position="1"/>
        <end position="31"/>
    </location>
</feature>
<dbReference type="RefSeq" id="WP_147043235.1">
    <property type="nucleotide sequence ID" value="NZ_BAABIR010000004.1"/>
</dbReference>
<evidence type="ECO:0000313" key="2">
    <source>
        <dbReference type="EMBL" id="TXC63828.1"/>
    </source>
</evidence>
<dbReference type="Proteomes" id="UP000321249">
    <property type="component" value="Unassembled WGS sequence"/>
</dbReference>
<dbReference type="OrthoDB" id="7441080at2"/>
<protein>
    <recommendedName>
        <fullName evidence="4">PAS domain-containing protein</fullName>
    </recommendedName>
</protein>
<feature type="compositionally biased region" description="Basic and acidic residues" evidence="1">
    <location>
        <begin position="22"/>
        <end position="31"/>
    </location>
</feature>
<reference evidence="2 3" key="1">
    <citation type="journal article" date="2015" name="J. Microbiol.">
        <title>Sphingosinicella ginsenosidimutans sp. nov., with ginsenoside converting activity.</title>
        <authorList>
            <person name="Kim J.K."/>
            <person name="Kang M.S."/>
            <person name="Park S.C."/>
            <person name="Kim K.M."/>
            <person name="Choi K."/>
            <person name="Yoon M.H."/>
            <person name="Im W.T."/>
        </authorList>
    </citation>
    <scope>NUCLEOTIDE SEQUENCE [LARGE SCALE GENOMIC DNA]</scope>
    <source>
        <strain evidence="2 3">BS-11</strain>
    </source>
</reference>
<keyword evidence="3" id="KW-1185">Reference proteome</keyword>
<sequence length="438" mass="47105">MDSLRGFEEDAPAAWQGDDEPAPERPPEIGVDERRMHVRAYNYWVSLLGDRPFPSIQDVDPQSLEDFGPNSVLLDFSADPEDPAVAFLGHALRSECELDRSIERISEVPGRSLLSRLTDHYLQIIANRAPIGFEAEFIGLHGRPTLYRGILMPLSSNGEEIDFVYGVINWKVIADNETTDALAIEVGQSVAAAPAPSESPVWADGPTAHLEDEPALPALSEEAGLTLSLWPEEVEGDAVPAALDADAGLADRLGHARESASLALGADRRSRAALYRALDDAYAFARAAAAAPDDYAELLEDAGIKAQARAPMTPVVKLVFGADYDKTRLTEFAAALSWAEREGIVVGSLADHLESFPGGLKGIVAAERAHRRPAAKADPLAESRARLRAAPPIAEVPVQLPGEEEFVLMVARRTGAGLALVAPVADRRLVEQAIRKTA</sequence>
<gene>
    <name evidence="2" type="ORF">FRZ32_09260</name>
</gene>
<comment type="caution">
    <text evidence="2">The sequence shown here is derived from an EMBL/GenBank/DDBJ whole genome shotgun (WGS) entry which is preliminary data.</text>
</comment>
<dbReference type="EMBL" id="VOQQ01000001">
    <property type="protein sequence ID" value="TXC63828.1"/>
    <property type="molecule type" value="Genomic_DNA"/>
</dbReference>
<evidence type="ECO:0000313" key="3">
    <source>
        <dbReference type="Proteomes" id="UP000321249"/>
    </source>
</evidence>
<evidence type="ECO:0000256" key="1">
    <source>
        <dbReference type="SAM" id="MobiDB-lite"/>
    </source>
</evidence>
<proteinExistence type="predicted"/>
<organism evidence="2 3">
    <name type="scientific">Allosphingosinicella ginsenosidimutans</name>
    <dbReference type="NCBI Taxonomy" id="1176539"/>
    <lineage>
        <taxon>Bacteria</taxon>
        <taxon>Pseudomonadati</taxon>
        <taxon>Pseudomonadota</taxon>
        <taxon>Alphaproteobacteria</taxon>
        <taxon>Sphingomonadales</taxon>
        <taxon>Sphingomonadaceae</taxon>
        <taxon>Allosphingosinicella</taxon>
    </lineage>
</organism>
<dbReference type="AlphaFoldDB" id="A0A5C6TVU0"/>
<name>A0A5C6TVU0_9SPHN</name>
<accession>A0A5C6TVU0</accession>
<evidence type="ECO:0008006" key="4">
    <source>
        <dbReference type="Google" id="ProtNLM"/>
    </source>
</evidence>